<proteinExistence type="predicted"/>
<reference evidence="1" key="1">
    <citation type="submission" date="2021-06" db="EMBL/GenBank/DDBJ databases">
        <authorList>
            <person name="Kallberg Y."/>
            <person name="Tangrot J."/>
            <person name="Rosling A."/>
        </authorList>
    </citation>
    <scope>NUCLEOTIDE SEQUENCE</scope>
    <source>
        <strain evidence="1">MT106</strain>
    </source>
</reference>
<evidence type="ECO:0000313" key="2">
    <source>
        <dbReference type="Proteomes" id="UP000789831"/>
    </source>
</evidence>
<dbReference type="PANTHER" id="PTHR33973">
    <property type="entry name" value="OS07G0153300 PROTEIN"/>
    <property type="match status" value="1"/>
</dbReference>
<gene>
    <name evidence="1" type="ORF">AGERDE_LOCUS2637</name>
</gene>
<dbReference type="PANTHER" id="PTHR33973:SF4">
    <property type="entry name" value="OS07G0153300 PROTEIN"/>
    <property type="match status" value="1"/>
</dbReference>
<dbReference type="Pfam" id="PF07103">
    <property type="entry name" value="DUF1365"/>
    <property type="match status" value="1"/>
</dbReference>
<dbReference type="OrthoDB" id="2373613at2759"/>
<sequence>MALWFEFWVSISLYYLLKRPFPNVDIFDVVALLIGVSYCYRILCKHCVSLLDKLPVSDHKIYFARTFHARFFPTRHAFEYPVLYVGVDLDKLSSGNVFLWGKDSVFGIFNRIFAYNQSALFSVFADDYLGEVRLENSDDDSKPGVPIVQSIKEKLLWHIRRRKISTENLKQIELITTPRFFGYAFNPVSFYFCYDNNQELAVIVLEVNNTFGEKHLYVLSRNTGDDATIRKGYDLSFTFRRAFHVSPFNDREGFYQAFCRIPSKGKLDMRLVMYTELSESHNDEPGSIRLGKKKMVAVVSASSYPLSLTSLFCAMITYPLDVFLTMPRILKEAYKLQYQKRLGIFHRPNPIEGTVVKLAPNFIDRYAQQVTMKYLHELVAVCSEPISLTIHLPSFNESPIHIPIQVRNTNSFEEQNRAHKKIVLHLSNYTFFTNFLFDQSIYRALIVGYFEKAWECNDLSLLLDFFFNLTLRENNEDDYFKNKPYLIVWAAKIRRFYLRSVINGKDSGGLEAKKEFDRLIQKLSLNKSKDQEFTTAIVQDDVLFSETNMKIPIRNLLDANIKICDFKHIYMFSSHSSGSIKDLLSLVNDKLHLLPFPPRYFPNELIRHPIDKIVLTSSASKSDRLQHFLILLIGAMLYKLDAWFWQKTTDFIEGPHGNPFVVEKYIWEGVVDLIKRTSGNNSCENILDAWEVVFERKDDQLHLIPPVPLTNFPWRSREQSNHIKDFQYRLWSFMKTFREVVLINRNT</sequence>
<dbReference type="InterPro" id="IPR010775">
    <property type="entry name" value="DUF1365"/>
</dbReference>
<dbReference type="AlphaFoldDB" id="A0A9N8W1N0"/>
<protein>
    <submittedName>
        <fullName evidence="1">11659_t:CDS:1</fullName>
    </submittedName>
</protein>
<name>A0A9N8W1N0_9GLOM</name>
<keyword evidence="2" id="KW-1185">Reference proteome</keyword>
<organism evidence="1 2">
    <name type="scientific">Ambispora gerdemannii</name>
    <dbReference type="NCBI Taxonomy" id="144530"/>
    <lineage>
        <taxon>Eukaryota</taxon>
        <taxon>Fungi</taxon>
        <taxon>Fungi incertae sedis</taxon>
        <taxon>Mucoromycota</taxon>
        <taxon>Glomeromycotina</taxon>
        <taxon>Glomeromycetes</taxon>
        <taxon>Archaeosporales</taxon>
        <taxon>Ambisporaceae</taxon>
        <taxon>Ambispora</taxon>
    </lineage>
</organism>
<comment type="caution">
    <text evidence="1">The sequence shown here is derived from an EMBL/GenBank/DDBJ whole genome shotgun (WGS) entry which is preliminary data.</text>
</comment>
<dbReference type="EMBL" id="CAJVPL010000226">
    <property type="protein sequence ID" value="CAG8468913.1"/>
    <property type="molecule type" value="Genomic_DNA"/>
</dbReference>
<dbReference type="Proteomes" id="UP000789831">
    <property type="component" value="Unassembled WGS sequence"/>
</dbReference>
<evidence type="ECO:0000313" key="1">
    <source>
        <dbReference type="EMBL" id="CAG8468913.1"/>
    </source>
</evidence>
<accession>A0A9N8W1N0</accession>